<comment type="caution">
    <text evidence="1">The sequence shown here is derived from an EMBL/GenBank/DDBJ whole genome shotgun (WGS) entry which is preliminary data.</text>
</comment>
<dbReference type="EMBL" id="JARKIE010000072">
    <property type="protein sequence ID" value="KAJ7689440.1"/>
    <property type="molecule type" value="Genomic_DNA"/>
</dbReference>
<proteinExistence type="predicted"/>
<gene>
    <name evidence="1" type="ORF">B0H17DRAFT_1202331</name>
</gene>
<keyword evidence="2" id="KW-1185">Reference proteome</keyword>
<protein>
    <submittedName>
        <fullName evidence="1">Uncharacterized protein</fullName>
    </submittedName>
</protein>
<name>A0AAD7GDL8_MYCRO</name>
<reference evidence="1" key="1">
    <citation type="submission" date="2023-03" db="EMBL/GenBank/DDBJ databases">
        <title>Massive genome expansion in bonnet fungi (Mycena s.s.) driven by repeated elements and novel gene families across ecological guilds.</title>
        <authorList>
            <consortium name="Lawrence Berkeley National Laboratory"/>
            <person name="Harder C.B."/>
            <person name="Miyauchi S."/>
            <person name="Viragh M."/>
            <person name="Kuo A."/>
            <person name="Thoen E."/>
            <person name="Andreopoulos B."/>
            <person name="Lu D."/>
            <person name="Skrede I."/>
            <person name="Drula E."/>
            <person name="Henrissat B."/>
            <person name="Morin E."/>
            <person name="Kohler A."/>
            <person name="Barry K."/>
            <person name="LaButti K."/>
            <person name="Morin E."/>
            <person name="Salamov A."/>
            <person name="Lipzen A."/>
            <person name="Mereny Z."/>
            <person name="Hegedus B."/>
            <person name="Baldrian P."/>
            <person name="Stursova M."/>
            <person name="Weitz H."/>
            <person name="Taylor A."/>
            <person name="Grigoriev I.V."/>
            <person name="Nagy L.G."/>
            <person name="Martin F."/>
            <person name="Kauserud H."/>
        </authorList>
    </citation>
    <scope>NUCLEOTIDE SEQUENCE</scope>
    <source>
        <strain evidence="1">CBHHK067</strain>
    </source>
</reference>
<sequence>MSTLPPELELHIFESVAKASPYDAALRLTLMLVARRVQIWVEPLAYHCLVFSKTNSWTRLKRIAESKPPEFLARHVKSICMPISTVSILEAAEILSACTGVERLACWIDHGVTALPQSIPVQSLALSRLSIELSHFLALPAALPSLHAQLTHLELIYWEAHAEHYPATVDLARFPRLTHLALRSDAARFHWPLEMVESLKRSCLHLRMLVLLDYVLGASDSVVRGLNDRRVVRVITEVALHDWEPGAKSFHEWEIRMGEADMWARGEDIIQRNSS</sequence>
<evidence type="ECO:0000313" key="2">
    <source>
        <dbReference type="Proteomes" id="UP001221757"/>
    </source>
</evidence>
<dbReference type="Proteomes" id="UP001221757">
    <property type="component" value="Unassembled WGS sequence"/>
</dbReference>
<organism evidence="1 2">
    <name type="scientific">Mycena rosella</name>
    <name type="common">Pink bonnet</name>
    <name type="synonym">Agaricus rosellus</name>
    <dbReference type="NCBI Taxonomy" id="1033263"/>
    <lineage>
        <taxon>Eukaryota</taxon>
        <taxon>Fungi</taxon>
        <taxon>Dikarya</taxon>
        <taxon>Basidiomycota</taxon>
        <taxon>Agaricomycotina</taxon>
        <taxon>Agaricomycetes</taxon>
        <taxon>Agaricomycetidae</taxon>
        <taxon>Agaricales</taxon>
        <taxon>Marasmiineae</taxon>
        <taxon>Mycenaceae</taxon>
        <taxon>Mycena</taxon>
    </lineage>
</organism>
<accession>A0AAD7GDL8</accession>
<dbReference type="AlphaFoldDB" id="A0AAD7GDL8"/>
<evidence type="ECO:0000313" key="1">
    <source>
        <dbReference type="EMBL" id="KAJ7689440.1"/>
    </source>
</evidence>
<dbReference type="SUPFAM" id="SSF52047">
    <property type="entry name" value="RNI-like"/>
    <property type="match status" value="1"/>
</dbReference>